<feature type="transmembrane region" description="Helical" evidence="5">
    <location>
        <begin position="312"/>
        <end position="332"/>
    </location>
</feature>
<protein>
    <recommendedName>
        <fullName evidence="6">Major facilitator superfamily (MFS) profile domain-containing protein</fullName>
    </recommendedName>
</protein>
<dbReference type="Proteomes" id="UP000053237">
    <property type="component" value="Unassembled WGS sequence"/>
</dbReference>
<gene>
    <name evidence="7" type="ORF">BN9_035470</name>
</gene>
<comment type="caution">
    <text evidence="7">The sequence shown here is derived from an EMBL/GenBank/DDBJ whole genome shotgun (WGS) entry which is preliminary data.</text>
</comment>
<evidence type="ECO:0000313" key="7">
    <source>
        <dbReference type="EMBL" id="CCI42763.1"/>
    </source>
</evidence>
<reference evidence="7 8" key="1">
    <citation type="submission" date="2012-05" db="EMBL/GenBank/DDBJ databases">
        <title>Recombination and specialization in a pathogen metapopulation.</title>
        <authorList>
            <person name="Gardiner A."/>
            <person name="Kemen E."/>
            <person name="Schultz-Larsen T."/>
            <person name="MacLean D."/>
            <person name="Van Oosterhout C."/>
            <person name="Jones J.D.G."/>
        </authorList>
    </citation>
    <scope>NUCLEOTIDE SEQUENCE [LARGE SCALE GENOMIC DNA]</scope>
    <source>
        <strain evidence="7 8">Ac Nc2</strain>
    </source>
</reference>
<dbReference type="PANTHER" id="PTHR24064">
    <property type="entry name" value="SOLUTE CARRIER FAMILY 22 MEMBER"/>
    <property type="match status" value="1"/>
</dbReference>
<dbReference type="AlphaFoldDB" id="A0A024G7N7"/>
<feature type="transmembrane region" description="Helical" evidence="5">
    <location>
        <begin position="381"/>
        <end position="400"/>
    </location>
</feature>
<name>A0A024G7N7_9STRA</name>
<keyword evidence="2 5" id="KW-0812">Transmembrane</keyword>
<dbReference type="InterPro" id="IPR036259">
    <property type="entry name" value="MFS_trans_sf"/>
</dbReference>
<dbReference type="STRING" id="65357.A0A024G7N7"/>
<sequence length="503" mass="54866">MHLQDASSSCALTTSDDSSLDKGLRIEKLYLVSSISPLRFDSIRLNEFKNLIPKEKTCWKTRIIDRFVPNRHQCSRDSTSRASESSFSIFEKRIVVSAIANLSTAYNLSVINYAQIMIEQVSPPSSADLTFAVASCSLIGAILGQLCFGYIGASLGRKKAMIVTLLLTVVGSVASALIPAHGDALYYSLAGCRLILGIGVGGVYPLSATSAFEASQNDPNHRRIVAAVFSFQGIGQLLAPMATFALLHTKTNPFWGWRLLLGGGALPGLIVLYDAFKAQDSSKDQPPSFNTPDANESALRMVLRDPQVRNRLFGASFGWLLFDFTFYGNVIFTPIILEDTYNFDSSHLDNLAWYSMIVSMISLPGYLTTVLVVGKISFRSIQIFGFLVMSILFLCIGAFYDELLSVKPILLFLYATTFYFSNFGPNVSTFCLPAEIFASSVRVKLNGIAAASGKFGASLGASMFGSLVADYGVDSLLFICSFVSFVGALITWKFIPAIHHFDL</sequence>
<comment type="subcellular location">
    <subcellularLocation>
        <location evidence="1">Membrane</location>
        <topology evidence="1">Multi-pass membrane protein</topology>
    </subcellularLocation>
</comment>
<dbReference type="GO" id="GO:0016020">
    <property type="term" value="C:membrane"/>
    <property type="evidence" value="ECO:0007669"/>
    <property type="project" value="UniProtKB-SubCell"/>
</dbReference>
<feature type="domain" description="Major facilitator superfamily (MFS) profile" evidence="6">
    <location>
        <begin position="93"/>
        <end position="499"/>
    </location>
</feature>
<feature type="transmembrane region" description="Helical" evidence="5">
    <location>
        <begin position="184"/>
        <end position="204"/>
    </location>
</feature>
<evidence type="ECO:0000313" key="8">
    <source>
        <dbReference type="Proteomes" id="UP000053237"/>
    </source>
</evidence>
<evidence type="ECO:0000256" key="1">
    <source>
        <dbReference type="ARBA" id="ARBA00004141"/>
    </source>
</evidence>
<feature type="transmembrane region" description="Helical" evidence="5">
    <location>
        <begin position="94"/>
        <end position="118"/>
    </location>
</feature>
<organism evidence="7 8">
    <name type="scientific">Albugo candida</name>
    <dbReference type="NCBI Taxonomy" id="65357"/>
    <lineage>
        <taxon>Eukaryota</taxon>
        <taxon>Sar</taxon>
        <taxon>Stramenopiles</taxon>
        <taxon>Oomycota</taxon>
        <taxon>Peronosporomycetes</taxon>
        <taxon>Albuginales</taxon>
        <taxon>Albuginaceae</taxon>
        <taxon>Albugo</taxon>
    </lineage>
</organism>
<keyword evidence="8" id="KW-1185">Reference proteome</keyword>
<dbReference type="GO" id="GO:0022857">
    <property type="term" value="F:transmembrane transporter activity"/>
    <property type="evidence" value="ECO:0007669"/>
    <property type="project" value="InterPro"/>
</dbReference>
<feature type="transmembrane region" description="Helical" evidence="5">
    <location>
        <begin position="160"/>
        <end position="178"/>
    </location>
</feature>
<feature type="transmembrane region" description="Helical" evidence="5">
    <location>
        <begin position="445"/>
        <end position="469"/>
    </location>
</feature>
<keyword evidence="3 5" id="KW-1133">Transmembrane helix</keyword>
<feature type="transmembrane region" description="Helical" evidence="5">
    <location>
        <begin position="254"/>
        <end position="273"/>
    </location>
</feature>
<dbReference type="EMBL" id="CAIX01000038">
    <property type="protein sequence ID" value="CCI42763.1"/>
    <property type="molecule type" value="Genomic_DNA"/>
</dbReference>
<evidence type="ECO:0000259" key="6">
    <source>
        <dbReference type="PROSITE" id="PS50850"/>
    </source>
</evidence>
<evidence type="ECO:0000256" key="4">
    <source>
        <dbReference type="ARBA" id="ARBA00023136"/>
    </source>
</evidence>
<evidence type="ECO:0000256" key="5">
    <source>
        <dbReference type="SAM" id="Phobius"/>
    </source>
</evidence>
<feature type="transmembrane region" description="Helical" evidence="5">
    <location>
        <begin position="352"/>
        <end position="374"/>
    </location>
</feature>
<accession>A0A024G7N7</accession>
<keyword evidence="4 5" id="KW-0472">Membrane</keyword>
<dbReference type="Gene3D" id="1.20.1250.20">
    <property type="entry name" value="MFS general substrate transporter like domains"/>
    <property type="match status" value="1"/>
</dbReference>
<evidence type="ECO:0000256" key="2">
    <source>
        <dbReference type="ARBA" id="ARBA00022692"/>
    </source>
</evidence>
<feature type="transmembrane region" description="Helical" evidence="5">
    <location>
        <begin position="224"/>
        <end position="248"/>
    </location>
</feature>
<dbReference type="Pfam" id="PF00083">
    <property type="entry name" value="Sugar_tr"/>
    <property type="match status" value="2"/>
</dbReference>
<feature type="transmembrane region" description="Helical" evidence="5">
    <location>
        <begin position="475"/>
        <end position="495"/>
    </location>
</feature>
<dbReference type="OrthoDB" id="433512at2759"/>
<dbReference type="SUPFAM" id="SSF103473">
    <property type="entry name" value="MFS general substrate transporter"/>
    <property type="match status" value="1"/>
</dbReference>
<dbReference type="InterPro" id="IPR005828">
    <property type="entry name" value="MFS_sugar_transport-like"/>
</dbReference>
<feature type="transmembrane region" description="Helical" evidence="5">
    <location>
        <begin position="130"/>
        <end position="153"/>
    </location>
</feature>
<dbReference type="InterPro" id="IPR020846">
    <property type="entry name" value="MFS_dom"/>
</dbReference>
<dbReference type="InParanoid" id="A0A024G7N7"/>
<evidence type="ECO:0000256" key="3">
    <source>
        <dbReference type="ARBA" id="ARBA00022989"/>
    </source>
</evidence>
<dbReference type="PROSITE" id="PS50850">
    <property type="entry name" value="MFS"/>
    <property type="match status" value="1"/>
</dbReference>
<proteinExistence type="predicted"/>